<keyword evidence="3" id="KW-1185">Reference proteome</keyword>
<organism evidence="2 3">
    <name type="scientific">Leptidea sinapis</name>
    <dbReference type="NCBI Taxonomy" id="189913"/>
    <lineage>
        <taxon>Eukaryota</taxon>
        <taxon>Metazoa</taxon>
        <taxon>Ecdysozoa</taxon>
        <taxon>Arthropoda</taxon>
        <taxon>Hexapoda</taxon>
        <taxon>Insecta</taxon>
        <taxon>Pterygota</taxon>
        <taxon>Neoptera</taxon>
        <taxon>Endopterygota</taxon>
        <taxon>Lepidoptera</taxon>
        <taxon>Glossata</taxon>
        <taxon>Ditrysia</taxon>
        <taxon>Papilionoidea</taxon>
        <taxon>Pieridae</taxon>
        <taxon>Dismorphiinae</taxon>
        <taxon>Leptidea</taxon>
    </lineage>
</organism>
<proteinExistence type="predicted"/>
<dbReference type="AlphaFoldDB" id="A0A5E4PS86"/>
<evidence type="ECO:0000259" key="1">
    <source>
        <dbReference type="PROSITE" id="PS51029"/>
    </source>
</evidence>
<gene>
    <name evidence="2" type="ORF">LSINAPIS_LOCUS2177</name>
</gene>
<dbReference type="SMART" id="SM00595">
    <property type="entry name" value="MADF"/>
    <property type="match status" value="1"/>
</dbReference>
<protein>
    <recommendedName>
        <fullName evidence="1">MADF domain-containing protein</fullName>
    </recommendedName>
</protein>
<dbReference type="InterPro" id="IPR039353">
    <property type="entry name" value="TF_Adf1"/>
</dbReference>
<dbReference type="PANTHER" id="PTHR12243:SF67">
    <property type="entry name" value="COREPRESSOR OF PANGOLIN, ISOFORM A-RELATED"/>
    <property type="match status" value="1"/>
</dbReference>
<dbReference type="PANTHER" id="PTHR12243">
    <property type="entry name" value="MADF DOMAIN TRANSCRIPTION FACTOR"/>
    <property type="match status" value="1"/>
</dbReference>
<dbReference type="InterPro" id="IPR006578">
    <property type="entry name" value="MADF-dom"/>
</dbReference>
<sequence length="210" mass="24991">MNRQIKTVKLIEAVKARECLWKKNYVKNYENLIYIQQCWDEVAEIVGESIKTEPGEPSKRRSWCKIADTDKLIELVEAHEILWNRQSEDFNCKISRDAAWKVISDELDASVHDVRVAWKSIRDQVRRKIRQGDTSGTYVKRLNFLFKDNPDNDLQNRWRYLKDKAKKEAKKMASKWCYLPKMQFYLEEQDHDDDDDDHTGPVEYAVPICF</sequence>
<feature type="domain" description="MADF" evidence="1">
    <location>
        <begin position="71"/>
        <end position="150"/>
    </location>
</feature>
<evidence type="ECO:0000313" key="2">
    <source>
        <dbReference type="EMBL" id="VVC88925.1"/>
    </source>
</evidence>
<dbReference type="PROSITE" id="PS51029">
    <property type="entry name" value="MADF"/>
    <property type="match status" value="1"/>
</dbReference>
<evidence type="ECO:0000313" key="3">
    <source>
        <dbReference type="Proteomes" id="UP000324832"/>
    </source>
</evidence>
<dbReference type="Proteomes" id="UP000324832">
    <property type="component" value="Unassembled WGS sequence"/>
</dbReference>
<accession>A0A5E4PS86</accession>
<reference evidence="2 3" key="1">
    <citation type="submission" date="2017-07" db="EMBL/GenBank/DDBJ databases">
        <authorList>
            <person name="Talla V."/>
            <person name="Backstrom N."/>
        </authorList>
    </citation>
    <scope>NUCLEOTIDE SEQUENCE [LARGE SCALE GENOMIC DNA]</scope>
</reference>
<name>A0A5E4PS86_9NEOP</name>
<dbReference type="Pfam" id="PF10545">
    <property type="entry name" value="MADF_DNA_bdg"/>
    <property type="match status" value="2"/>
</dbReference>
<dbReference type="EMBL" id="FZQP02000426">
    <property type="protein sequence ID" value="VVC88925.1"/>
    <property type="molecule type" value="Genomic_DNA"/>
</dbReference>